<dbReference type="EMBL" id="NBSK02000001">
    <property type="protein sequence ID" value="KAJ0227082.1"/>
    <property type="molecule type" value="Genomic_DNA"/>
</dbReference>
<proteinExistence type="predicted"/>
<evidence type="ECO:0000313" key="3">
    <source>
        <dbReference type="Proteomes" id="UP000235145"/>
    </source>
</evidence>
<dbReference type="AlphaFoldDB" id="A0A9R1WQR8"/>
<dbReference type="Proteomes" id="UP000235145">
    <property type="component" value="Unassembled WGS sequence"/>
</dbReference>
<protein>
    <submittedName>
        <fullName evidence="2">Uncharacterized protein</fullName>
    </submittedName>
</protein>
<evidence type="ECO:0000313" key="2">
    <source>
        <dbReference type="EMBL" id="KAJ0227082.1"/>
    </source>
</evidence>
<keyword evidence="3" id="KW-1185">Reference proteome</keyword>
<accession>A0A9R1WQR8</accession>
<feature type="region of interest" description="Disordered" evidence="1">
    <location>
        <begin position="151"/>
        <end position="178"/>
    </location>
</feature>
<organism evidence="2 3">
    <name type="scientific">Lactuca sativa</name>
    <name type="common">Garden lettuce</name>
    <dbReference type="NCBI Taxonomy" id="4236"/>
    <lineage>
        <taxon>Eukaryota</taxon>
        <taxon>Viridiplantae</taxon>
        <taxon>Streptophyta</taxon>
        <taxon>Embryophyta</taxon>
        <taxon>Tracheophyta</taxon>
        <taxon>Spermatophyta</taxon>
        <taxon>Magnoliopsida</taxon>
        <taxon>eudicotyledons</taxon>
        <taxon>Gunneridae</taxon>
        <taxon>Pentapetalae</taxon>
        <taxon>asterids</taxon>
        <taxon>campanulids</taxon>
        <taxon>Asterales</taxon>
        <taxon>Asteraceae</taxon>
        <taxon>Cichorioideae</taxon>
        <taxon>Cichorieae</taxon>
        <taxon>Lactucinae</taxon>
        <taxon>Lactuca</taxon>
    </lineage>
</organism>
<comment type="caution">
    <text evidence="2">The sequence shown here is derived from an EMBL/GenBank/DDBJ whole genome shotgun (WGS) entry which is preliminary data.</text>
</comment>
<gene>
    <name evidence="2" type="ORF">LSAT_V11C100002490</name>
</gene>
<reference evidence="2 3" key="1">
    <citation type="journal article" date="2017" name="Nat. Commun.">
        <title>Genome assembly with in vitro proximity ligation data and whole-genome triplication in lettuce.</title>
        <authorList>
            <person name="Reyes-Chin-Wo S."/>
            <person name="Wang Z."/>
            <person name="Yang X."/>
            <person name="Kozik A."/>
            <person name="Arikit S."/>
            <person name="Song C."/>
            <person name="Xia L."/>
            <person name="Froenicke L."/>
            <person name="Lavelle D.O."/>
            <person name="Truco M.J."/>
            <person name="Xia R."/>
            <person name="Zhu S."/>
            <person name="Xu C."/>
            <person name="Xu H."/>
            <person name="Xu X."/>
            <person name="Cox K."/>
            <person name="Korf I."/>
            <person name="Meyers B.C."/>
            <person name="Michelmore R.W."/>
        </authorList>
    </citation>
    <scope>NUCLEOTIDE SEQUENCE [LARGE SCALE GENOMIC DNA]</scope>
    <source>
        <strain evidence="3">cv. Salinas</strain>
        <tissue evidence="2">Seedlings</tissue>
    </source>
</reference>
<name>A0A9R1WQR8_LACSA</name>
<sequence length="178" mass="20862">MRGVVNSREGKTTYMSYVVNGNEYKYGYYLGDGYIQTCGRRRSSRTLEEVSRSRNFTPFAAFSGPSSMVLGKWTPQSRGQFNYFTTFEVSYLLVEVGQRELTKLCAYIFQFWYQVLPLRSPTHFSRVLEIQNCKTDHNLHHDLTEHIWERQFQGENDDEDEENEDGDDEVDEDGDDDE</sequence>
<feature type="compositionally biased region" description="Acidic residues" evidence="1">
    <location>
        <begin position="155"/>
        <end position="178"/>
    </location>
</feature>
<evidence type="ECO:0000256" key="1">
    <source>
        <dbReference type="SAM" id="MobiDB-lite"/>
    </source>
</evidence>